<sequence>KYTVTGTASGPGSVTPASTQVNYGGNAVLTATPNSGAVLTGVTGGTATVSGSPATFPSLAPVTITISNVTSPRAVAATFAAVGVDAGVAQTAMVITKVTLRGTMQGGGTFT</sequence>
<keyword evidence="3" id="KW-1185">Reference proteome</keyword>
<organism evidence="2 3">
    <name type="scientific">Geomonas propionica</name>
    <dbReference type="NCBI Taxonomy" id="2798582"/>
    <lineage>
        <taxon>Bacteria</taxon>
        <taxon>Pseudomonadati</taxon>
        <taxon>Thermodesulfobacteriota</taxon>
        <taxon>Desulfuromonadia</taxon>
        <taxon>Geobacterales</taxon>
        <taxon>Geobacteraceae</taxon>
        <taxon>Geomonas</taxon>
    </lineage>
</organism>
<dbReference type="Proteomes" id="UP000641025">
    <property type="component" value="Unassembled WGS sequence"/>
</dbReference>
<dbReference type="Pfam" id="PF18998">
    <property type="entry name" value="Flg_new_2"/>
    <property type="match status" value="1"/>
</dbReference>
<comment type="caution">
    <text evidence="2">The sequence shown here is derived from an EMBL/GenBank/DDBJ whole genome shotgun (WGS) entry which is preliminary data.</text>
</comment>
<evidence type="ECO:0000259" key="1">
    <source>
        <dbReference type="Pfam" id="PF18998"/>
    </source>
</evidence>
<reference evidence="2 3" key="1">
    <citation type="submission" date="2020-12" db="EMBL/GenBank/DDBJ databases">
        <title>Geomonas sp. Red259, isolated from paddy soil.</title>
        <authorList>
            <person name="Xu Z."/>
            <person name="Zhang Z."/>
            <person name="Masuda Y."/>
            <person name="Itoh H."/>
            <person name="Senoo K."/>
        </authorList>
    </citation>
    <scope>NUCLEOTIDE SEQUENCE [LARGE SCALE GENOMIC DNA]</scope>
    <source>
        <strain evidence="2 3">Red259</strain>
    </source>
</reference>
<evidence type="ECO:0000313" key="2">
    <source>
        <dbReference type="EMBL" id="MBJ6802826.1"/>
    </source>
</evidence>
<dbReference type="EMBL" id="JAEMHK010000046">
    <property type="protein sequence ID" value="MBJ6802826.1"/>
    <property type="molecule type" value="Genomic_DNA"/>
</dbReference>
<name>A0ABS0YXX6_9BACT</name>
<protein>
    <recommendedName>
        <fullName evidence="1">Bacterial repeat domain-containing protein</fullName>
    </recommendedName>
</protein>
<accession>A0ABS0YXX6</accession>
<feature type="non-terminal residue" evidence="2">
    <location>
        <position position="1"/>
    </location>
</feature>
<feature type="domain" description="Bacterial repeat" evidence="1">
    <location>
        <begin position="2"/>
        <end position="82"/>
    </location>
</feature>
<dbReference type="RefSeq" id="WP_199397295.1">
    <property type="nucleotide sequence ID" value="NZ_JAEMHK010000046.1"/>
</dbReference>
<evidence type="ECO:0000313" key="3">
    <source>
        <dbReference type="Proteomes" id="UP000641025"/>
    </source>
</evidence>
<proteinExistence type="predicted"/>
<gene>
    <name evidence="2" type="ORF">JFN90_22090</name>
</gene>
<feature type="non-terminal residue" evidence="2">
    <location>
        <position position="111"/>
    </location>
</feature>
<dbReference type="InterPro" id="IPR044060">
    <property type="entry name" value="Bacterial_rp_domain"/>
</dbReference>